<accession>A0A2U1T7S3</accession>
<evidence type="ECO:0000256" key="5">
    <source>
        <dbReference type="ARBA" id="ARBA00022989"/>
    </source>
</evidence>
<evidence type="ECO:0000256" key="4">
    <source>
        <dbReference type="ARBA" id="ARBA00022692"/>
    </source>
</evidence>
<feature type="domain" description="Glycine transporter" evidence="9">
    <location>
        <begin position="16"/>
        <end position="89"/>
    </location>
</feature>
<comment type="subcellular location">
    <subcellularLocation>
        <location evidence="1">Cell membrane</location>
        <topology evidence="1">Multi-pass membrane protein</topology>
    </subcellularLocation>
</comment>
<feature type="transmembrane region" description="Helical" evidence="8">
    <location>
        <begin position="124"/>
        <end position="143"/>
    </location>
</feature>
<feature type="compositionally biased region" description="Basic and acidic residues" evidence="7">
    <location>
        <begin position="249"/>
        <end position="259"/>
    </location>
</feature>
<evidence type="ECO:0000256" key="7">
    <source>
        <dbReference type="SAM" id="MobiDB-lite"/>
    </source>
</evidence>
<dbReference type="RefSeq" id="WP_108431109.1">
    <property type="nucleotide sequence ID" value="NZ_CP026947.1"/>
</dbReference>
<evidence type="ECO:0000256" key="8">
    <source>
        <dbReference type="SAM" id="Phobius"/>
    </source>
</evidence>
<feature type="region of interest" description="Disordered" evidence="7">
    <location>
        <begin position="295"/>
        <end position="333"/>
    </location>
</feature>
<comment type="caution">
    <text evidence="10">The sequence shown here is derived from an EMBL/GenBank/DDBJ whole genome shotgun (WGS) entry which is preliminary data.</text>
</comment>
<dbReference type="PANTHER" id="PTHR30506:SF3">
    <property type="entry name" value="UPF0126 INNER MEMBRANE PROTEIN YADS-RELATED"/>
    <property type="match status" value="1"/>
</dbReference>
<dbReference type="AlphaFoldDB" id="A0A2U1T7S3"/>
<organism evidence="10 11">
    <name type="scientific">Corynebacterium yudongzhengii</name>
    <dbReference type="NCBI Taxonomy" id="2080740"/>
    <lineage>
        <taxon>Bacteria</taxon>
        <taxon>Bacillati</taxon>
        <taxon>Actinomycetota</taxon>
        <taxon>Actinomycetes</taxon>
        <taxon>Mycobacteriales</taxon>
        <taxon>Corynebacteriaceae</taxon>
        <taxon>Corynebacterium</taxon>
    </lineage>
</organism>
<dbReference type="InterPro" id="IPR005115">
    <property type="entry name" value="Gly_transporter"/>
</dbReference>
<feature type="transmembrane region" description="Helical" evidence="8">
    <location>
        <begin position="73"/>
        <end position="90"/>
    </location>
</feature>
<keyword evidence="11" id="KW-1185">Reference proteome</keyword>
<feature type="domain" description="Glycine transporter" evidence="9">
    <location>
        <begin position="104"/>
        <end position="175"/>
    </location>
</feature>
<dbReference type="KEGG" id="cyz:C3B44_03255"/>
<evidence type="ECO:0000313" key="11">
    <source>
        <dbReference type="Proteomes" id="UP000244989"/>
    </source>
</evidence>
<feature type="transmembrane region" description="Helical" evidence="8">
    <location>
        <begin position="12"/>
        <end position="33"/>
    </location>
</feature>
<dbReference type="Proteomes" id="UP000244989">
    <property type="component" value="Unassembled WGS sequence"/>
</dbReference>
<feature type="transmembrane region" description="Helical" evidence="8">
    <location>
        <begin position="178"/>
        <end position="201"/>
    </location>
</feature>
<proteinExistence type="inferred from homology"/>
<feature type="transmembrane region" description="Helical" evidence="8">
    <location>
        <begin position="40"/>
        <end position="61"/>
    </location>
</feature>
<sequence>MDVAEVDPQILLIYRVFDVSGVLLMGIIGGTIARQRGYDIVGFLFIALFSALGGGMIRDVLINRGTVAAMSTPEYLILAFTGAMIARFIYFKGQVWERAQAHGDATVSGLWAATGCVKAMTFDLPVLACVMMGVFTAVGGGMVRDVVTGNEPSVFGNNQPTVLPAIVTTVVVLIADSFGFLAIGMVVGPIIGIALTIYGYWSGWRLKGDSEWAPVNAAARKVERGSRKVAREVEPRRIRAWRHRQMEKALERRQSRAEKSGLAQDPAADAELREQLYAELDAALEEEAGFGVDFGGDSYENYDTETQSDTTAFDDVVADSDDPADHAEDVDPGTLIDRVLADDAMADELLNRLAERYREREDN</sequence>
<evidence type="ECO:0000256" key="3">
    <source>
        <dbReference type="ARBA" id="ARBA00022475"/>
    </source>
</evidence>
<keyword evidence="6 8" id="KW-0472">Membrane</keyword>
<dbReference type="Pfam" id="PF03458">
    <property type="entry name" value="Gly_transporter"/>
    <property type="match status" value="2"/>
</dbReference>
<evidence type="ECO:0000313" key="10">
    <source>
        <dbReference type="EMBL" id="PWC01938.1"/>
    </source>
</evidence>
<name>A0A2U1T7S3_9CORY</name>
<keyword evidence="5 8" id="KW-1133">Transmembrane helix</keyword>
<reference evidence="11" key="1">
    <citation type="submission" date="2018-04" db="EMBL/GenBank/DDBJ databases">
        <authorList>
            <person name="Liu S."/>
            <person name="Wang Z."/>
            <person name="Li J."/>
        </authorList>
    </citation>
    <scope>NUCLEOTIDE SEQUENCE [LARGE SCALE GENOMIC DNA]</scope>
    <source>
        <strain evidence="11">2189</strain>
    </source>
</reference>
<dbReference type="EMBL" id="QEEZ01000007">
    <property type="protein sequence ID" value="PWC01938.1"/>
    <property type="molecule type" value="Genomic_DNA"/>
</dbReference>
<keyword evidence="3" id="KW-1003">Cell membrane</keyword>
<comment type="similarity">
    <text evidence="2">Belongs to the UPF0126 family.</text>
</comment>
<keyword evidence="4 8" id="KW-0812">Transmembrane</keyword>
<evidence type="ECO:0000256" key="2">
    <source>
        <dbReference type="ARBA" id="ARBA00008193"/>
    </source>
</evidence>
<dbReference type="OrthoDB" id="9791874at2"/>
<evidence type="ECO:0000259" key="9">
    <source>
        <dbReference type="Pfam" id="PF03458"/>
    </source>
</evidence>
<dbReference type="GO" id="GO:0005886">
    <property type="term" value="C:plasma membrane"/>
    <property type="evidence" value="ECO:0007669"/>
    <property type="project" value="UniProtKB-SubCell"/>
</dbReference>
<protein>
    <recommendedName>
        <fullName evidence="9">Glycine transporter domain-containing protein</fullName>
    </recommendedName>
</protein>
<gene>
    <name evidence="10" type="ORF">DF222_04990</name>
</gene>
<feature type="region of interest" description="Disordered" evidence="7">
    <location>
        <begin position="249"/>
        <end position="268"/>
    </location>
</feature>
<evidence type="ECO:0000256" key="1">
    <source>
        <dbReference type="ARBA" id="ARBA00004651"/>
    </source>
</evidence>
<evidence type="ECO:0000256" key="6">
    <source>
        <dbReference type="ARBA" id="ARBA00023136"/>
    </source>
</evidence>
<dbReference type="PANTHER" id="PTHR30506">
    <property type="entry name" value="INNER MEMBRANE PROTEIN"/>
    <property type="match status" value="1"/>
</dbReference>